<proteinExistence type="predicted"/>
<dbReference type="AlphaFoldDB" id="A0A655DRY4"/>
<name>A0A655DRY4_SALET</name>
<evidence type="ECO:0000313" key="1">
    <source>
        <dbReference type="EMBL" id="CNU82420.1"/>
    </source>
</evidence>
<accession>A0A655DRY4</accession>
<sequence length="54" mass="5993">MCRPGLISAAPPGNVCVGWHLAYNVFSNYPVFLFFFPSPVHPLKQVCDIDKIVS</sequence>
<evidence type="ECO:0000313" key="2">
    <source>
        <dbReference type="Proteomes" id="UP000041314"/>
    </source>
</evidence>
<dbReference type="EMBL" id="CQPA01000037">
    <property type="protein sequence ID" value="CNU82420.1"/>
    <property type="molecule type" value="Genomic_DNA"/>
</dbReference>
<organism evidence="1 2">
    <name type="scientific">Salmonella enterica subsp. enterica serovar Bovismorbificans</name>
    <dbReference type="NCBI Taxonomy" id="58097"/>
    <lineage>
        <taxon>Bacteria</taxon>
        <taxon>Pseudomonadati</taxon>
        <taxon>Pseudomonadota</taxon>
        <taxon>Gammaproteobacteria</taxon>
        <taxon>Enterobacterales</taxon>
        <taxon>Enterobacteriaceae</taxon>
        <taxon>Salmonella</taxon>
    </lineage>
</organism>
<reference evidence="1 2" key="1">
    <citation type="submission" date="2015-03" db="EMBL/GenBank/DDBJ databases">
        <authorList>
            <consortium name="Pathogen Informatics"/>
        </authorList>
    </citation>
    <scope>NUCLEOTIDE SEQUENCE [LARGE SCALE GENOMIC DNA]</scope>
    <source>
        <strain evidence="1 2">A1104</strain>
    </source>
</reference>
<dbReference type="Proteomes" id="UP000041314">
    <property type="component" value="Unassembled WGS sequence"/>
</dbReference>
<gene>
    <name evidence="1" type="ORF">ERS008198_03656</name>
</gene>
<protein>
    <submittedName>
        <fullName evidence="1">Uncharacterized protein</fullName>
    </submittedName>
</protein>